<name>A0A074Z6G6_OPIVI</name>
<dbReference type="GeneID" id="20329960"/>
<dbReference type="Proteomes" id="UP000054324">
    <property type="component" value="Unassembled WGS sequence"/>
</dbReference>
<organism evidence="2 3">
    <name type="scientific">Opisthorchis viverrini</name>
    <name type="common">Southeast Asian liver fluke</name>
    <dbReference type="NCBI Taxonomy" id="6198"/>
    <lineage>
        <taxon>Eukaryota</taxon>
        <taxon>Metazoa</taxon>
        <taxon>Spiralia</taxon>
        <taxon>Lophotrochozoa</taxon>
        <taxon>Platyhelminthes</taxon>
        <taxon>Trematoda</taxon>
        <taxon>Digenea</taxon>
        <taxon>Opisthorchiida</taxon>
        <taxon>Opisthorchiata</taxon>
        <taxon>Opisthorchiidae</taxon>
        <taxon>Opisthorchis</taxon>
    </lineage>
</organism>
<sequence>MICELSESKHNSSHDQKKSVTAGRELPESKNVLTITDTTSLETERADTVTDY</sequence>
<feature type="compositionally biased region" description="Basic and acidic residues" evidence="1">
    <location>
        <begin position="1"/>
        <end position="18"/>
    </location>
</feature>
<feature type="compositionally biased region" description="Basic and acidic residues" evidence="1">
    <location>
        <begin position="42"/>
        <end position="52"/>
    </location>
</feature>
<keyword evidence="3" id="KW-1185">Reference proteome</keyword>
<evidence type="ECO:0000313" key="3">
    <source>
        <dbReference type="Proteomes" id="UP000054324"/>
    </source>
</evidence>
<accession>A0A074Z6G6</accession>
<feature type="region of interest" description="Disordered" evidence="1">
    <location>
        <begin position="1"/>
        <end position="52"/>
    </location>
</feature>
<protein>
    <submittedName>
        <fullName evidence="2">Uncharacterized protein</fullName>
    </submittedName>
</protein>
<dbReference type="KEGG" id="ovi:T265_15795"/>
<evidence type="ECO:0000313" key="2">
    <source>
        <dbReference type="EMBL" id="KER18840.1"/>
    </source>
</evidence>
<dbReference type="CTD" id="20329960"/>
<proteinExistence type="predicted"/>
<dbReference type="EMBL" id="KL597772">
    <property type="protein sequence ID" value="KER18840.1"/>
    <property type="molecule type" value="Genomic_DNA"/>
</dbReference>
<feature type="non-terminal residue" evidence="2">
    <location>
        <position position="52"/>
    </location>
</feature>
<dbReference type="AlphaFoldDB" id="A0A074Z6G6"/>
<feature type="compositionally biased region" description="Polar residues" evidence="1">
    <location>
        <begin position="31"/>
        <end position="41"/>
    </location>
</feature>
<reference evidence="2 3" key="1">
    <citation type="submission" date="2013-11" db="EMBL/GenBank/DDBJ databases">
        <title>Opisthorchis viverrini - life in the bile duct.</title>
        <authorList>
            <person name="Young N.D."/>
            <person name="Nagarajan N."/>
            <person name="Lin S.J."/>
            <person name="Korhonen P.K."/>
            <person name="Jex A.R."/>
            <person name="Hall R.S."/>
            <person name="Safavi-Hemami H."/>
            <person name="Kaewkong W."/>
            <person name="Bertrand D."/>
            <person name="Gao S."/>
            <person name="Seet Q."/>
            <person name="Wongkham S."/>
            <person name="Teh B.T."/>
            <person name="Wongkham C."/>
            <person name="Intapan P.M."/>
            <person name="Maleewong W."/>
            <person name="Yang X."/>
            <person name="Hu M."/>
            <person name="Wang Z."/>
            <person name="Hofmann A."/>
            <person name="Sternberg P.W."/>
            <person name="Tan P."/>
            <person name="Wang J."/>
            <person name="Gasser R.B."/>
        </authorList>
    </citation>
    <scope>NUCLEOTIDE SEQUENCE [LARGE SCALE GENOMIC DNA]</scope>
</reference>
<gene>
    <name evidence="2" type="ORF">T265_15795</name>
</gene>
<dbReference type="RefSeq" id="XP_009177413.1">
    <property type="nucleotide sequence ID" value="XM_009179149.1"/>
</dbReference>
<evidence type="ECO:0000256" key="1">
    <source>
        <dbReference type="SAM" id="MobiDB-lite"/>
    </source>
</evidence>
<dbReference type="OrthoDB" id="10417039at2759"/>